<feature type="transmembrane region" description="Helical" evidence="1">
    <location>
        <begin position="99"/>
        <end position="119"/>
    </location>
</feature>
<evidence type="ECO:0000313" key="3">
    <source>
        <dbReference type="Proteomes" id="UP000241462"/>
    </source>
</evidence>
<organism evidence="2 3">
    <name type="scientific">Coniella lustricola</name>
    <dbReference type="NCBI Taxonomy" id="2025994"/>
    <lineage>
        <taxon>Eukaryota</taxon>
        <taxon>Fungi</taxon>
        <taxon>Dikarya</taxon>
        <taxon>Ascomycota</taxon>
        <taxon>Pezizomycotina</taxon>
        <taxon>Sordariomycetes</taxon>
        <taxon>Sordariomycetidae</taxon>
        <taxon>Diaporthales</taxon>
        <taxon>Schizoparmaceae</taxon>
        <taxon>Coniella</taxon>
    </lineage>
</organism>
<evidence type="ECO:0000313" key="2">
    <source>
        <dbReference type="EMBL" id="PSR94527.1"/>
    </source>
</evidence>
<dbReference type="InParanoid" id="A0A2T3AFM4"/>
<dbReference type="EMBL" id="KZ678397">
    <property type="protein sequence ID" value="PSR94527.1"/>
    <property type="molecule type" value="Genomic_DNA"/>
</dbReference>
<protein>
    <submittedName>
        <fullName evidence="2">Uncharacterized protein</fullName>
    </submittedName>
</protein>
<keyword evidence="1" id="KW-0472">Membrane</keyword>
<keyword evidence="1" id="KW-1133">Transmembrane helix</keyword>
<feature type="transmembrane region" description="Helical" evidence="1">
    <location>
        <begin position="126"/>
        <end position="145"/>
    </location>
</feature>
<evidence type="ECO:0000256" key="1">
    <source>
        <dbReference type="SAM" id="Phobius"/>
    </source>
</evidence>
<keyword evidence="1" id="KW-0812">Transmembrane</keyword>
<name>A0A2T3AFM4_9PEZI</name>
<dbReference type="Proteomes" id="UP000241462">
    <property type="component" value="Unassembled WGS sequence"/>
</dbReference>
<sequence>MQRRLKLLNPERNWGYKPFNRKWRKRSPMFWIMPVELAGTVALLVLFAIAQPDLFRTQLWTIGYVWGFNSNPDIIVYAKANHQPHPDVPFVWSLDLTNYNVGISVLSLFVLLAKLVGFIMRVWTPIVGVFFSLAMTVMYTVSVYGQMGPDYYDPEHPSPIAWYIRYGCWPAKNFPNGAVGSCHMAVSTYAVTIFML</sequence>
<dbReference type="AlphaFoldDB" id="A0A2T3AFM4"/>
<proteinExistence type="predicted"/>
<dbReference type="STRING" id="2025994.A0A2T3AFM4"/>
<dbReference type="OrthoDB" id="5352400at2759"/>
<reference evidence="2 3" key="1">
    <citation type="journal article" date="2018" name="Mycol. Prog.">
        <title>Coniella lustricola, a new species from submerged detritus.</title>
        <authorList>
            <person name="Raudabaugh D.B."/>
            <person name="Iturriaga T."/>
            <person name="Carver A."/>
            <person name="Mondo S."/>
            <person name="Pangilinan J."/>
            <person name="Lipzen A."/>
            <person name="He G."/>
            <person name="Amirebrahimi M."/>
            <person name="Grigoriev I.V."/>
            <person name="Miller A.N."/>
        </authorList>
    </citation>
    <scope>NUCLEOTIDE SEQUENCE [LARGE SCALE GENOMIC DNA]</scope>
    <source>
        <strain evidence="2 3">B22-T-1</strain>
    </source>
</reference>
<keyword evidence="3" id="KW-1185">Reference proteome</keyword>
<feature type="transmembrane region" description="Helical" evidence="1">
    <location>
        <begin position="29"/>
        <end position="50"/>
    </location>
</feature>
<accession>A0A2T3AFM4</accession>
<gene>
    <name evidence="2" type="ORF">BD289DRAFT_136175</name>
</gene>